<name>A0A8K0C6R5_IGNLU</name>
<proteinExistence type="predicted"/>
<keyword evidence="1" id="KW-0175">Coiled coil</keyword>
<evidence type="ECO:0000313" key="4">
    <source>
        <dbReference type="Proteomes" id="UP000801492"/>
    </source>
</evidence>
<evidence type="ECO:0000313" key="3">
    <source>
        <dbReference type="EMBL" id="KAF2878842.1"/>
    </source>
</evidence>
<dbReference type="EMBL" id="VTPC01091272">
    <property type="protein sequence ID" value="KAF2878842.1"/>
    <property type="molecule type" value="Genomic_DNA"/>
</dbReference>
<dbReference type="OrthoDB" id="6758717at2759"/>
<dbReference type="AlphaFoldDB" id="A0A8K0C6R5"/>
<protein>
    <submittedName>
        <fullName evidence="3">Uncharacterized protein</fullName>
    </submittedName>
</protein>
<evidence type="ECO:0000256" key="1">
    <source>
        <dbReference type="SAM" id="Coils"/>
    </source>
</evidence>
<sequence length="257" mass="29615">MSARKSYARPNTNVSVKSKPSTPKQSLNATTLPTNLTNSTLNTTNLNCLVPKQAATDWSLQCDFANSEYLRAIIAKDITQVAAREYEDIMDSQLAQQFELLQKLIKEETKLKNEIDDLEVLLVIKKQFMQLEQSYNKLEEIIEGYKVHKNLISYVCLLEQACNRLHLKNIKQFEKQEDYDKFEYLLKNCTESLKKFKIIIGNIENIQGLASKIGKFIELQDESIKKQKLLNDLHVLASLNLFKNISDKFAVIRGYDE</sequence>
<reference evidence="3" key="1">
    <citation type="submission" date="2019-08" db="EMBL/GenBank/DDBJ databases">
        <title>The genome of the North American firefly Photinus pyralis.</title>
        <authorList>
            <consortium name="Photinus pyralis genome working group"/>
            <person name="Fallon T.R."/>
            <person name="Sander Lower S.E."/>
            <person name="Weng J.-K."/>
        </authorList>
    </citation>
    <scope>NUCLEOTIDE SEQUENCE</scope>
    <source>
        <strain evidence="3">TRF0915ILg1</strain>
        <tissue evidence="3">Whole body</tissue>
    </source>
</reference>
<evidence type="ECO:0000256" key="2">
    <source>
        <dbReference type="SAM" id="MobiDB-lite"/>
    </source>
</evidence>
<feature type="compositionally biased region" description="Low complexity" evidence="2">
    <location>
        <begin position="27"/>
        <end position="36"/>
    </location>
</feature>
<feature type="region of interest" description="Disordered" evidence="2">
    <location>
        <begin position="1"/>
        <end position="36"/>
    </location>
</feature>
<feature type="compositionally biased region" description="Polar residues" evidence="2">
    <location>
        <begin position="9"/>
        <end position="26"/>
    </location>
</feature>
<gene>
    <name evidence="3" type="ORF">ILUMI_27330</name>
</gene>
<organism evidence="3 4">
    <name type="scientific">Ignelater luminosus</name>
    <name type="common">Cucubano</name>
    <name type="synonym">Pyrophorus luminosus</name>
    <dbReference type="NCBI Taxonomy" id="2038154"/>
    <lineage>
        <taxon>Eukaryota</taxon>
        <taxon>Metazoa</taxon>
        <taxon>Ecdysozoa</taxon>
        <taxon>Arthropoda</taxon>
        <taxon>Hexapoda</taxon>
        <taxon>Insecta</taxon>
        <taxon>Pterygota</taxon>
        <taxon>Neoptera</taxon>
        <taxon>Endopterygota</taxon>
        <taxon>Coleoptera</taxon>
        <taxon>Polyphaga</taxon>
        <taxon>Elateriformia</taxon>
        <taxon>Elateroidea</taxon>
        <taxon>Elateridae</taxon>
        <taxon>Agrypninae</taxon>
        <taxon>Pyrophorini</taxon>
        <taxon>Ignelater</taxon>
    </lineage>
</organism>
<accession>A0A8K0C6R5</accession>
<comment type="caution">
    <text evidence="3">The sequence shown here is derived from an EMBL/GenBank/DDBJ whole genome shotgun (WGS) entry which is preliminary data.</text>
</comment>
<feature type="coiled-coil region" evidence="1">
    <location>
        <begin position="94"/>
        <end position="121"/>
    </location>
</feature>
<dbReference type="Proteomes" id="UP000801492">
    <property type="component" value="Unassembled WGS sequence"/>
</dbReference>
<keyword evidence="4" id="KW-1185">Reference proteome</keyword>